<evidence type="ECO:0000313" key="4">
    <source>
        <dbReference type="EMBL" id="KAL1610577.1"/>
    </source>
</evidence>
<dbReference type="EMBL" id="JAKJXO020000002">
    <property type="protein sequence ID" value="KAL1610577.1"/>
    <property type="molecule type" value="Genomic_DNA"/>
</dbReference>
<dbReference type="InterPro" id="IPR035979">
    <property type="entry name" value="RBD_domain_sf"/>
</dbReference>
<comment type="caution">
    <text evidence="4">The sequence shown here is derived from an EMBL/GenBank/DDBJ whole genome shotgun (WGS) entry which is preliminary data.</text>
</comment>
<evidence type="ECO:0000256" key="1">
    <source>
        <dbReference type="ARBA" id="ARBA00022884"/>
    </source>
</evidence>
<sequence>MPRGEKVELGDISAPEDRVLRVTNFHWDATDADVNDFFDGYGLVDWKRSKNAKSGKSTVAYVMLSTLKNVVHAIQELHMKELLGRQVRIMRAKGGFQLTASGLLKLTDSEHGATFAEVIESSTSVKEGQYMSFPPLSISQATSTSGASRRNLRRPGIEMLRARHDRRQPGFDGTEHRVLLISKLHPDANRTAVELFFQGFRIVDYKRKYNDRLGKYNTTAFVLFESVQERDRAKAMKNGQKIFGREVSLEVAIKGVGVSNDGFLPDDAIDIASPPRSQLPPGAGLFRNAGPTTQDTSAPADPRLATYHTMVSDRIGGLGISFDNGASDDDHPQRWAHSDHSVYSQECYPRQESFITKSRVDPYVAGLQYSHDNAAFFRASFSDTTLPTENQVSPRRALRPWNLAGNDSEDKEHNIITEEEWYGFSRD</sequence>
<name>A0ABR3S1L7_9PLEO</name>
<evidence type="ECO:0000313" key="5">
    <source>
        <dbReference type="Proteomes" id="UP001521785"/>
    </source>
</evidence>
<evidence type="ECO:0000259" key="3">
    <source>
        <dbReference type="PROSITE" id="PS50102"/>
    </source>
</evidence>
<feature type="domain" description="RRM" evidence="3">
    <location>
        <begin position="18"/>
        <end position="94"/>
    </location>
</feature>
<proteinExistence type="predicted"/>
<accession>A0ABR3S1L7</accession>
<keyword evidence="1 2" id="KW-0694">RNA-binding</keyword>
<dbReference type="PROSITE" id="PS50102">
    <property type="entry name" value="RRM"/>
    <property type="match status" value="2"/>
</dbReference>
<protein>
    <recommendedName>
        <fullName evidence="3">RRM domain-containing protein</fullName>
    </recommendedName>
</protein>
<dbReference type="Proteomes" id="UP001521785">
    <property type="component" value="Unassembled WGS sequence"/>
</dbReference>
<feature type="domain" description="RRM" evidence="3">
    <location>
        <begin position="177"/>
        <end position="254"/>
    </location>
</feature>
<evidence type="ECO:0000256" key="2">
    <source>
        <dbReference type="PROSITE-ProRule" id="PRU00176"/>
    </source>
</evidence>
<dbReference type="Gene3D" id="3.30.70.330">
    <property type="match status" value="2"/>
</dbReference>
<dbReference type="InterPro" id="IPR050374">
    <property type="entry name" value="RRT5_SRSF_SR"/>
</dbReference>
<dbReference type="Pfam" id="PF00076">
    <property type="entry name" value="RRM_1"/>
    <property type="match status" value="2"/>
</dbReference>
<organism evidence="4 5">
    <name type="scientific">Paraconiothyrium brasiliense</name>
    <dbReference type="NCBI Taxonomy" id="300254"/>
    <lineage>
        <taxon>Eukaryota</taxon>
        <taxon>Fungi</taxon>
        <taxon>Dikarya</taxon>
        <taxon>Ascomycota</taxon>
        <taxon>Pezizomycotina</taxon>
        <taxon>Dothideomycetes</taxon>
        <taxon>Pleosporomycetidae</taxon>
        <taxon>Pleosporales</taxon>
        <taxon>Massarineae</taxon>
        <taxon>Didymosphaeriaceae</taxon>
        <taxon>Paraconiothyrium</taxon>
    </lineage>
</organism>
<keyword evidence="5" id="KW-1185">Reference proteome</keyword>
<dbReference type="CDD" id="cd00590">
    <property type="entry name" value="RRM_SF"/>
    <property type="match status" value="1"/>
</dbReference>
<dbReference type="InterPro" id="IPR000504">
    <property type="entry name" value="RRM_dom"/>
</dbReference>
<reference evidence="4 5" key="1">
    <citation type="submission" date="2024-02" db="EMBL/GenBank/DDBJ databases">
        <title>De novo assembly and annotation of 12 fungi associated with fruit tree decline syndrome in Ontario, Canada.</title>
        <authorList>
            <person name="Sulman M."/>
            <person name="Ellouze W."/>
            <person name="Ilyukhin E."/>
        </authorList>
    </citation>
    <scope>NUCLEOTIDE SEQUENCE [LARGE SCALE GENOMIC DNA]</scope>
    <source>
        <strain evidence="4 5">M42-189</strain>
    </source>
</reference>
<gene>
    <name evidence="4" type="ORF">SLS60_002247</name>
</gene>
<dbReference type="SUPFAM" id="SSF54928">
    <property type="entry name" value="RNA-binding domain, RBD"/>
    <property type="match status" value="2"/>
</dbReference>
<dbReference type="SMART" id="SM00360">
    <property type="entry name" value="RRM"/>
    <property type="match status" value="2"/>
</dbReference>
<dbReference type="InterPro" id="IPR012677">
    <property type="entry name" value="Nucleotide-bd_a/b_plait_sf"/>
</dbReference>
<dbReference type="PANTHER" id="PTHR23003">
    <property type="entry name" value="RNA RECOGNITION MOTIF RRM DOMAIN CONTAINING PROTEIN"/>
    <property type="match status" value="1"/>
</dbReference>